<dbReference type="Proteomes" id="UP000242133">
    <property type="component" value="Unassembled WGS sequence"/>
</dbReference>
<organism evidence="1 2">
    <name type="scientific">Marinobacterium halophilum</name>
    <dbReference type="NCBI Taxonomy" id="267374"/>
    <lineage>
        <taxon>Bacteria</taxon>
        <taxon>Pseudomonadati</taxon>
        <taxon>Pseudomonadota</taxon>
        <taxon>Gammaproteobacteria</taxon>
        <taxon>Oceanospirillales</taxon>
        <taxon>Oceanospirillaceae</taxon>
        <taxon>Marinobacterium</taxon>
    </lineage>
</organism>
<reference evidence="1 2" key="1">
    <citation type="submission" date="2018-03" db="EMBL/GenBank/DDBJ databases">
        <title>Genomic Encyclopedia of Archaeal and Bacterial Type Strains, Phase II (KMG-II): from individual species to whole genera.</title>
        <authorList>
            <person name="Goeker M."/>
        </authorList>
    </citation>
    <scope>NUCLEOTIDE SEQUENCE [LARGE SCALE GENOMIC DNA]</scope>
    <source>
        <strain evidence="1 2">DSM 17586</strain>
    </source>
</reference>
<evidence type="ECO:0000313" key="1">
    <source>
        <dbReference type="EMBL" id="PSL16781.1"/>
    </source>
</evidence>
<comment type="caution">
    <text evidence="1">The sequence shown here is derived from an EMBL/GenBank/DDBJ whole genome shotgun (WGS) entry which is preliminary data.</text>
</comment>
<accession>A0A2P8F503</accession>
<dbReference type="OrthoDB" id="2569040at2"/>
<keyword evidence="2" id="KW-1185">Reference proteome</keyword>
<protein>
    <submittedName>
        <fullName evidence="1">Uncharacterized protein</fullName>
    </submittedName>
</protein>
<dbReference type="RefSeq" id="WP_106590219.1">
    <property type="nucleotide sequence ID" value="NZ_PYGI01000001.1"/>
</dbReference>
<gene>
    <name evidence="1" type="ORF">CLV44_101180</name>
</gene>
<name>A0A2P8F503_9GAMM</name>
<dbReference type="EMBL" id="PYGI01000001">
    <property type="protein sequence ID" value="PSL16781.1"/>
    <property type="molecule type" value="Genomic_DNA"/>
</dbReference>
<sequence length="193" mass="23181">MEARPNKSEELFLSLGYNRFYDLFDEIMMDDFWAKEDCYRFGKVSSIFAVYAELLAYEPFKHVLEALKTQRPPMESEIGGPLFKFVRNILAHFPVFETWDEVWVSKELVNWQREGLTIDRFLKKYAGHDEVKYRFWEADKKRMTYMSIRFPKKYDDNKIYLKDMIEEKDGVKFSLIMMRQILNTQVESVGEKA</sequence>
<evidence type="ECO:0000313" key="2">
    <source>
        <dbReference type="Proteomes" id="UP000242133"/>
    </source>
</evidence>
<proteinExistence type="predicted"/>
<dbReference type="AlphaFoldDB" id="A0A2P8F503"/>